<evidence type="ECO:0000256" key="1">
    <source>
        <dbReference type="SAM" id="MobiDB-lite"/>
    </source>
</evidence>
<dbReference type="Proteomes" id="UP001457282">
    <property type="component" value="Unassembled WGS sequence"/>
</dbReference>
<protein>
    <submittedName>
        <fullName evidence="2">Uncharacterized protein</fullName>
    </submittedName>
</protein>
<gene>
    <name evidence="2" type="ORF">M0R45_018238</name>
</gene>
<keyword evidence="3" id="KW-1185">Reference proteome</keyword>
<evidence type="ECO:0000313" key="2">
    <source>
        <dbReference type="EMBL" id="KAK9930936.1"/>
    </source>
</evidence>
<name>A0AAW1X3Q0_RUBAR</name>
<comment type="caution">
    <text evidence="2">The sequence shown here is derived from an EMBL/GenBank/DDBJ whole genome shotgun (WGS) entry which is preliminary data.</text>
</comment>
<feature type="compositionally biased region" description="Low complexity" evidence="1">
    <location>
        <begin position="104"/>
        <end position="123"/>
    </location>
</feature>
<feature type="region of interest" description="Disordered" evidence="1">
    <location>
        <begin position="182"/>
        <end position="202"/>
    </location>
</feature>
<reference evidence="2 3" key="1">
    <citation type="journal article" date="2023" name="G3 (Bethesda)">
        <title>A chromosome-length genome assembly and annotation of blackberry (Rubus argutus, cv. 'Hillquist').</title>
        <authorList>
            <person name="Bruna T."/>
            <person name="Aryal R."/>
            <person name="Dudchenko O."/>
            <person name="Sargent D.J."/>
            <person name="Mead D."/>
            <person name="Buti M."/>
            <person name="Cavallini A."/>
            <person name="Hytonen T."/>
            <person name="Andres J."/>
            <person name="Pham M."/>
            <person name="Weisz D."/>
            <person name="Mascagni F."/>
            <person name="Usai G."/>
            <person name="Natali L."/>
            <person name="Bassil N."/>
            <person name="Fernandez G.E."/>
            <person name="Lomsadze A."/>
            <person name="Armour M."/>
            <person name="Olukolu B."/>
            <person name="Poorten T."/>
            <person name="Britton C."/>
            <person name="Davik J."/>
            <person name="Ashrafi H."/>
            <person name="Aiden E.L."/>
            <person name="Borodovsky M."/>
            <person name="Worthington M."/>
        </authorList>
    </citation>
    <scope>NUCLEOTIDE SEQUENCE [LARGE SCALE GENOMIC DNA]</scope>
    <source>
        <strain evidence="2">PI 553951</strain>
    </source>
</reference>
<feature type="compositionally biased region" description="Low complexity" evidence="1">
    <location>
        <begin position="49"/>
        <end position="68"/>
    </location>
</feature>
<organism evidence="2 3">
    <name type="scientific">Rubus argutus</name>
    <name type="common">Southern blackberry</name>
    <dbReference type="NCBI Taxonomy" id="59490"/>
    <lineage>
        <taxon>Eukaryota</taxon>
        <taxon>Viridiplantae</taxon>
        <taxon>Streptophyta</taxon>
        <taxon>Embryophyta</taxon>
        <taxon>Tracheophyta</taxon>
        <taxon>Spermatophyta</taxon>
        <taxon>Magnoliopsida</taxon>
        <taxon>eudicotyledons</taxon>
        <taxon>Gunneridae</taxon>
        <taxon>Pentapetalae</taxon>
        <taxon>rosids</taxon>
        <taxon>fabids</taxon>
        <taxon>Rosales</taxon>
        <taxon>Rosaceae</taxon>
        <taxon>Rosoideae</taxon>
        <taxon>Rosoideae incertae sedis</taxon>
        <taxon>Rubus</taxon>
    </lineage>
</organism>
<accession>A0AAW1X3Q0</accession>
<feature type="compositionally biased region" description="Polar residues" evidence="1">
    <location>
        <begin position="74"/>
        <end position="96"/>
    </location>
</feature>
<dbReference type="EMBL" id="JBEDUW010000004">
    <property type="protein sequence ID" value="KAK9930936.1"/>
    <property type="molecule type" value="Genomic_DNA"/>
</dbReference>
<feature type="compositionally biased region" description="Polar residues" evidence="1">
    <location>
        <begin position="17"/>
        <end position="29"/>
    </location>
</feature>
<feature type="region of interest" description="Disordered" evidence="1">
    <location>
        <begin position="1"/>
        <end position="128"/>
    </location>
</feature>
<evidence type="ECO:0000313" key="3">
    <source>
        <dbReference type="Proteomes" id="UP001457282"/>
    </source>
</evidence>
<proteinExistence type="predicted"/>
<dbReference type="AlphaFoldDB" id="A0AAW1X3Q0"/>
<sequence>MQRSMELDQKFSPPATPQAQLTPRLSSSLLHRHQVTDQRPVHYRRSLHHLLPSPTTTTPLQSPLSSSPVKPATILTSRTSPSQAPRHSLSTSTFSPRRQPRAQLPSPHLSPRHLSPSPPARRLFQSLPPPSLPSPHLFSSANSIPVAVSRVVVLRPSIRPLPPLPSPHRRHLQPISSTYAAIDSSHHRAHHVRSAHPPLSAK</sequence>